<dbReference type="PANTHER" id="PTHR35936">
    <property type="entry name" value="MEMBRANE-BOUND LYTIC MUREIN TRANSGLYCOSYLASE F"/>
    <property type="match status" value="1"/>
</dbReference>
<gene>
    <name evidence="4" type="ORF">BBC0122_019480</name>
</gene>
<keyword evidence="5" id="KW-1185">Reference proteome</keyword>
<dbReference type="SUPFAM" id="SSF53850">
    <property type="entry name" value="Periplasmic binding protein-like II"/>
    <property type="match status" value="1"/>
</dbReference>
<protein>
    <submittedName>
        <fullName evidence="4">Amino acid ABC transporter substrate-binding protein, PAAT family</fullName>
    </submittedName>
</protein>
<dbReference type="AlphaFoldDB" id="A0A1U9MK66"/>
<evidence type="ECO:0000256" key="2">
    <source>
        <dbReference type="SAM" id="SignalP"/>
    </source>
</evidence>
<dbReference type="InterPro" id="IPR001638">
    <property type="entry name" value="Solute-binding_3/MltF_N"/>
</dbReference>
<name>A0A1U9MK66_9HYPH</name>
<dbReference type="PANTHER" id="PTHR35936:SF17">
    <property type="entry name" value="ARGININE-BINDING EXTRACELLULAR PROTEIN ARTP"/>
    <property type="match status" value="1"/>
</dbReference>
<dbReference type="Proteomes" id="UP000189632">
    <property type="component" value="Chromosome"/>
</dbReference>
<feature type="chain" id="PRO_5012527441" evidence="2">
    <location>
        <begin position="23"/>
        <end position="284"/>
    </location>
</feature>
<sequence>MTISFRKIALMCRKMAFVGVLASTQIAGMVMQGEAQSTGSYWQEVQKRGVLKCGAAIASPYVMRDPQSGHYSGFFVELCRQFADVLQVKAEFVDTTWDNLVAGLQASKWDMAMALNRTPLRAMAAQFTVPAVQYQVSFVYNKANTKIPEHPVKIEDIDKPGITVAVMSGTAWDKALTATLKNATLMRLTGGDEARLSVMSRRADILADASDSNKLFKQANASWAVEFIPEPALAKQGISFALSRELSPADVAVVDIFLEGKVADGEVDRLVEEATAQSLENVGK</sequence>
<dbReference type="EMBL" id="CP015625">
    <property type="protein sequence ID" value="AQT48041.1"/>
    <property type="molecule type" value="Genomic_DNA"/>
</dbReference>
<dbReference type="KEGG" id="bapi:BBC0122_019480"/>
<feature type="signal peptide" evidence="2">
    <location>
        <begin position="1"/>
        <end position="22"/>
    </location>
</feature>
<feature type="domain" description="Solute-binding protein family 3/N-terminal" evidence="3">
    <location>
        <begin position="50"/>
        <end position="278"/>
    </location>
</feature>
<proteinExistence type="predicted"/>
<reference evidence="4 5" key="1">
    <citation type="submission" date="2016-11" db="EMBL/GenBank/DDBJ databases">
        <title>Comparative genomics of Bartonella apis.</title>
        <authorList>
            <person name="Engel P."/>
        </authorList>
    </citation>
    <scope>NUCLEOTIDE SEQUENCE [LARGE SCALE GENOMIC DNA]</scope>
    <source>
        <strain evidence="4 5">BBC0122</strain>
    </source>
</reference>
<evidence type="ECO:0000256" key="1">
    <source>
        <dbReference type="ARBA" id="ARBA00022729"/>
    </source>
</evidence>
<dbReference type="Gene3D" id="3.40.190.10">
    <property type="entry name" value="Periplasmic binding protein-like II"/>
    <property type="match status" value="2"/>
</dbReference>
<accession>A0A1U9MK66</accession>
<keyword evidence="1 2" id="KW-0732">Signal</keyword>
<evidence type="ECO:0000259" key="3">
    <source>
        <dbReference type="SMART" id="SM00062"/>
    </source>
</evidence>
<dbReference type="Pfam" id="PF00497">
    <property type="entry name" value="SBP_bac_3"/>
    <property type="match status" value="1"/>
</dbReference>
<evidence type="ECO:0000313" key="5">
    <source>
        <dbReference type="Proteomes" id="UP000189632"/>
    </source>
</evidence>
<evidence type="ECO:0000313" key="4">
    <source>
        <dbReference type="EMBL" id="AQT48041.1"/>
    </source>
</evidence>
<dbReference type="SMART" id="SM00062">
    <property type="entry name" value="PBPb"/>
    <property type="match status" value="1"/>
</dbReference>
<organism evidence="4 5">
    <name type="scientific">Bartonella choladocola</name>
    <dbReference type="NCBI Taxonomy" id="2750995"/>
    <lineage>
        <taxon>Bacteria</taxon>
        <taxon>Pseudomonadati</taxon>
        <taxon>Pseudomonadota</taxon>
        <taxon>Alphaproteobacteria</taxon>
        <taxon>Hyphomicrobiales</taxon>
        <taxon>Bartonellaceae</taxon>
        <taxon>Bartonella</taxon>
    </lineage>
</organism>